<keyword evidence="9" id="KW-1185">Reference proteome</keyword>
<reference evidence="8 9" key="1">
    <citation type="submission" date="2024-01" db="EMBL/GenBank/DDBJ databases">
        <authorList>
            <person name="Kunselman E."/>
        </authorList>
    </citation>
    <scope>NUCLEOTIDE SEQUENCE [LARGE SCALE GENOMIC DNA]</scope>
    <source>
        <strain evidence="8">2 abalone samples</strain>
    </source>
</reference>
<dbReference type="SFLD" id="SFLDG01017">
    <property type="entry name" value="Polyprenyl_Transferase_Like"/>
    <property type="match status" value="1"/>
</dbReference>
<evidence type="ECO:0000256" key="3">
    <source>
        <dbReference type="ARBA" id="ARBA00022679"/>
    </source>
</evidence>
<dbReference type="Proteomes" id="UP001314181">
    <property type="component" value="Unassembled WGS sequence"/>
</dbReference>
<dbReference type="InterPro" id="IPR008949">
    <property type="entry name" value="Isoprenoid_synthase_dom_sf"/>
</dbReference>
<keyword evidence="5" id="KW-0460">Magnesium</keyword>
<dbReference type="PROSITE" id="PS00723">
    <property type="entry name" value="POLYPRENYL_SYNTHASE_1"/>
    <property type="match status" value="1"/>
</dbReference>
<evidence type="ECO:0000313" key="9">
    <source>
        <dbReference type="Proteomes" id="UP001314181"/>
    </source>
</evidence>
<organism evidence="8 9">
    <name type="scientific">Candidatus Xenohaliotis californiensis</name>
    <dbReference type="NCBI Taxonomy" id="84677"/>
    <lineage>
        <taxon>Bacteria</taxon>
        <taxon>Pseudomonadati</taxon>
        <taxon>Pseudomonadota</taxon>
        <taxon>Alphaproteobacteria</taxon>
        <taxon>Rickettsiales</taxon>
        <taxon>Anaplasmataceae</taxon>
        <taxon>Candidatus Xenohaliotis</taxon>
    </lineage>
</organism>
<gene>
    <name evidence="8" type="primary">ispA</name>
    <name evidence="8" type="ORF">CAXC1_220035</name>
</gene>
<evidence type="ECO:0000256" key="7">
    <source>
        <dbReference type="RuleBase" id="RU004466"/>
    </source>
</evidence>
<comment type="caution">
    <text evidence="8">The sequence shown here is derived from an EMBL/GenBank/DDBJ whole genome shotgun (WGS) entry which is preliminary data.</text>
</comment>
<dbReference type="GO" id="GO:0004337">
    <property type="term" value="F:(2E,6E)-farnesyl diphosphate synthase activity"/>
    <property type="evidence" value="ECO:0007669"/>
    <property type="project" value="UniProtKB-EC"/>
</dbReference>
<keyword evidence="4" id="KW-0479">Metal-binding</keyword>
<dbReference type="InterPro" id="IPR000092">
    <property type="entry name" value="Polyprenyl_synt"/>
</dbReference>
<evidence type="ECO:0000256" key="2">
    <source>
        <dbReference type="ARBA" id="ARBA00006706"/>
    </source>
</evidence>
<evidence type="ECO:0000256" key="4">
    <source>
        <dbReference type="ARBA" id="ARBA00022723"/>
    </source>
</evidence>
<dbReference type="PANTHER" id="PTHR43281:SF1">
    <property type="entry name" value="FARNESYL DIPHOSPHATE SYNTHASE"/>
    <property type="match status" value="1"/>
</dbReference>
<dbReference type="InterPro" id="IPR033749">
    <property type="entry name" value="Polyprenyl_synt_CS"/>
</dbReference>
<accession>A0ABP0ESE6</accession>
<dbReference type="CDD" id="cd00685">
    <property type="entry name" value="Trans_IPPS_HT"/>
    <property type="match status" value="1"/>
</dbReference>
<comment type="similarity">
    <text evidence="2 7">Belongs to the FPP/GGPP synthase family.</text>
</comment>
<name>A0ABP0ESE6_9RICK</name>
<protein>
    <submittedName>
        <fullName evidence="8">Farnesyl diphosphate synthase</fullName>
        <ecNumber evidence="8">2.5.1.10</ecNumber>
    </submittedName>
</protein>
<keyword evidence="6" id="KW-0414">Isoprene biosynthesis</keyword>
<evidence type="ECO:0000256" key="1">
    <source>
        <dbReference type="ARBA" id="ARBA00001946"/>
    </source>
</evidence>
<dbReference type="EMBL" id="CAWVOK010000014">
    <property type="protein sequence ID" value="CAK8162732.1"/>
    <property type="molecule type" value="Genomic_DNA"/>
</dbReference>
<dbReference type="Pfam" id="PF00348">
    <property type="entry name" value="polyprenyl_synt"/>
    <property type="match status" value="1"/>
</dbReference>
<dbReference type="EC" id="2.5.1.10" evidence="8"/>
<keyword evidence="3 7" id="KW-0808">Transferase</keyword>
<dbReference type="SFLD" id="SFLDS00005">
    <property type="entry name" value="Isoprenoid_Synthase_Type_I"/>
    <property type="match status" value="1"/>
</dbReference>
<proteinExistence type="inferred from homology"/>
<dbReference type="SUPFAM" id="SSF48576">
    <property type="entry name" value="Terpenoid synthases"/>
    <property type="match status" value="1"/>
</dbReference>
<evidence type="ECO:0000256" key="5">
    <source>
        <dbReference type="ARBA" id="ARBA00022842"/>
    </source>
</evidence>
<dbReference type="PANTHER" id="PTHR43281">
    <property type="entry name" value="FARNESYL DIPHOSPHATE SYNTHASE"/>
    <property type="match status" value="1"/>
</dbReference>
<evidence type="ECO:0000313" key="8">
    <source>
        <dbReference type="EMBL" id="CAK8162732.1"/>
    </source>
</evidence>
<sequence length="282" mass="31414">MVLTMSNKHKPQTIDQIRLLINEHLNKLWTIYSTNYKSQLMQAAHYSLMSKGKRIRGALLIGCANIFNANWEHSLLAASAIEMAHAYSLIHDDLPAMDNADMRRGQPSCHKKFGEAAAILAGNTLLSLSFELLSSYMLAIPYKKKCMIIHKLSKSLGFHGMTGGQMLDIMNKNKHIGIDKRTKINKMKTGQLFIAACEIGAMLGNAGNEEIALIKEYATNIGIAFQIIDDIHDNQDKSKHTEQSDLAIELLKNASGIIKKLRNNNNILLHNITKHITLSLPA</sequence>
<dbReference type="PROSITE" id="PS00444">
    <property type="entry name" value="POLYPRENYL_SYNTHASE_2"/>
    <property type="match status" value="1"/>
</dbReference>
<comment type="cofactor">
    <cofactor evidence="1">
        <name>Mg(2+)</name>
        <dbReference type="ChEBI" id="CHEBI:18420"/>
    </cofactor>
</comment>
<dbReference type="Gene3D" id="1.10.600.10">
    <property type="entry name" value="Farnesyl Diphosphate Synthase"/>
    <property type="match status" value="1"/>
</dbReference>
<evidence type="ECO:0000256" key="6">
    <source>
        <dbReference type="ARBA" id="ARBA00023229"/>
    </source>
</evidence>